<feature type="domain" description="Gfo/Idh/MocA-like oxidoreductase N-terminal" evidence="2">
    <location>
        <begin position="1"/>
        <end position="115"/>
    </location>
</feature>
<dbReference type="SUPFAM" id="SSF51735">
    <property type="entry name" value="NAD(P)-binding Rossmann-fold domains"/>
    <property type="match status" value="1"/>
</dbReference>
<dbReference type="AlphaFoldDB" id="A0A6G4U9C3"/>
<dbReference type="Proteomes" id="UP000481583">
    <property type="component" value="Unassembled WGS sequence"/>
</dbReference>
<protein>
    <submittedName>
        <fullName evidence="4">Gfo/Idh/MocA family oxidoreductase</fullName>
    </submittedName>
</protein>
<dbReference type="InterPro" id="IPR036291">
    <property type="entry name" value="NAD(P)-bd_dom_sf"/>
</dbReference>
<organism evidence="4 5">
    <name type="scientific">Streptomyces coryli</name>
    <dbReference type="NCBI Taxonomy" id="1128680"/>
    <lineage>
        <taxon>Bacteria</taxon>
        <taxon>Bacillati</taxon>
        <taxon>Actinomycetota</taxon>
        <taxon>Actinomycetes</taxon>
        <taxon>Kitasatosporales</taxon>
        <taxon>Streptomycetaceae</taxon>
        <taxon>Streptomyces</taxon>
    </lineage>
</organism>
<dbReference type="GO" id="GO:0000166">
    <property type="term" value="F:nucleotide binding"/>
    <property type="evidence" value="ECO:0007669"/>
    <property type="project" value="InterPro"/>
</dbReference>
<dbReference type="EMBL" id="JAAKZV010000174">
    <property type="protein sequence ID" value="NGN67978.1"/>
    <property type="molecule type" value="Genomic_DNA"/>
</dbReference>
<dbReference type="GO" id="GO:0016491">
    <property type="term" value="F:oxidoreductase activity"/>
    <property type="evidence" value="ECO:0007669"/>
    <property type="project" value="UniProtKB-KW"/>
</dbReference>
<dbReference type="RefSeq" id="WP_165241494.1">
    <property type="nucleotide sequence ID" value="NZ_JAAKZV010000174.1"/>
</dbReference>
<proteinExistence type="predicted"/>
<feature type="domain" description="GFO/IDH/MocA-like oxidoreductase" evidence="3">
    <location>
        <begin position="157"/>
        <end position="239"/>
    </location>
</feature>
<comment type="caution">
    <text evidence="4">The sequence shown here is derived from an EMBL/GenBank/DDBJ whole genome shotgun (WGS) entry which is preliminary data.</text>
</comment>
<dbReference type="Pfam" id="PF01408">
    <property type="entry name" value="GFO_IDH_MocA"/>
    <property type="match status" value="1"/>
</dbReference>
<evidence type="ECO:0000313" key="5">
    <source>
        <dbReference type="Proteomes" id="UP000481583"/>
    </source>
</evidence>
<evidence type="ECO:0000313" key="4">
    <source>
        <dbReference type="EMBL" id="NGN67978.1"/>
    </source>
</evidence>
<evidence type="ECO:0000256" key="1">
    <source>
        <dbReference type="ARBA" id="ARBA00023002"/>
    </source>
</evidence>
<evidence type="ECO:0000259" key="3">
    <source>
        <dbReference type="Pfam" id="PF22725"/>
    </source>
</evidence>
<dbReference type="Gene3D" id="3.30.360.10">
    <property type="entry name" value="Dihydrodipicolinate Reductase, domain 2"/>
    <property type="match status" value="1"/>
</dbReference>
<reference evidence="4 5" key="1">
    <citation type="submission" date="2020-02" db="EMBL/GenBank/DDBJ databases">
        <title>Whole-genome analyses of novel actinobacteria.</title>
        <authorList>
            <person name="Sahin N."/>
        </authorList>
    </citation>
    <scope>NUCLEOTIDE SEQUENCE [LARGE SCALE GENOMIC DNA]</scope>
    <source>
        <strain evidence="4 5">A7024</strain>
    </source>
</reference>
<dbReference type="InterPro" id="IPR000683">
    <property type="entry name" value="Gfo/Idh/MocA-like_OxRdtase_N"/>
</dbReference>
<dbReference type="Gene3D" id="3.40.50.720">
    <property type="entry name" value="NAD(P)-binding Rossmann-like Domain"/>
    <property type="match status" value="1"/>
</dbReference>
<keyword evidence="5" id="KW-1185">Reference proteome</keyword>
<dbReference type="InterPro" id="IPR055170">
    <property type="entry name" value="GFO_IDH_MocA-like_dom"/>
</dbReference>
<sequence>MRIGLLGTGPWAEKAHAPALQAHPDVTFTGVWGRRPEAAKEIADAFGTRPYDDVDALLADCDAVAVALPPDVQAPLAVRAAEAGKHLLLDKPVATTAEGARLVADAVERAGVASVVFFTMRFADVSADWLAGQTGQEGWLVGRADWLSPVFSDSGSPYAASPWRAEKGALWDVGPHVLSMLLPALGDVALDEVRAVAGPGDTVHLTLRHDGGALSSCTLSHTVPQAAAGVTVELRGAPGVAVVPERDGRGPVPPYGRAIDALLASARSGVPHPCDVRFGQRVTEILATAEARLGV</sequence>
<dbReference type="PANTHER" id="PTHR43818">
    <property type="entry name" value="BCDNA.GH03377"/>
    <property type="match status" value="1"/>
</dbReference>
<keyword evidence="1" id="KW-0560">Oxidoreductase</keyword>
<accession>A0A6G4U9C3</accession>
<dbReference type="Pfam" id="PF22725">
    <property type="entry name" value="GFO_IDH_MocA_C3"/>
    <property type="match status" value="1"/>
</dbReference>
<gene>
    <name evidence="4" type="ORF">G5C51_29275</name>
</gene>
<dbReference type="PANTHER" id="PTHR43818:SF11">
    <property type="entry name" value="BCDNA.GH03377"/>
    <property type="match status" value="1"/>
</dbReference>
<evidence type="ECO:0000259" key="2">
    <source>
        <dbReference type="Pfam" id="PF01408"/>
    </source>
</evidence>
<name>A0A6G4U9C3_9ACTN</name>
<dbReference type="SUPFAM" id="SSF55347">
    <property type="entry name" value="Glyceraldehyde-3-phosphate dehydrogenase-like, C-terminal domain"/>
    <property type="match status" value="1"/>
</dbReference>
<dbReference type="InterPro" id="IPR050463">
    <property type="entry name" value="Gfo/Idh/MocA_oxidrdct_glycsds"/>
</dbReference>